<comment type="caution">
    <text evidence="1">The sequence shown here is derived from an EMBL/GenBank/DDBJ whole genome shotgun (WGS) entry which is preliminary data.</text>
</comment>
<sequence>MKARWIFQRAFVLIARLIKMNTPYEIPTLSNEKVVLTALSIIKNHLDNMPVGQACRVLQQTELLLKATMMVDCYGEEFQKADEGFQVYFSQLN</sequence>
<proteinExistence type="predicted"/>
<dbReference type="AlphaFoldDB" id="A0A5U1J7X7"/>
<gene>
    <name evidence="1" type="ORF">D0O76_00675</name>
</gene>
<name>A0A5U1J7X7_SALER</name>
<accession>A0A5U1J7X7</accession>
<dbReference type="EMBL" id="AAGJLM010000001">
    <property type="protein sequence ID" value="EBO7332110.1"/>
    <property type="molecule type" value="Genomic_DNA"/>
</dbReference>
<organism evidence="1">
    <name type="scientific">Salmonella enterica</name>
    <name type="common">Salmonella choleraesuis</name>
    <dbReference type="NCBI Taxonomy" id="28901"/>
    <lineage>
        <taxon>Bacteria</taxon>
        <taxon>Pseudomonadati</taxon>
        <taxon>Pseudomonadota</taxon>
        <taxon>Gammaproteobacteria</taxon>
        <taxon>Enterobacterales</taxon>
        <taxon>Enterobacteriaceae</taxon>
        <taxon>Salmonella</taxon>
    </lineage>
</organism>
<reference evidence="1" key="1">
    <citation type="submission" date="2018-08" db="EMBL/GenBank/DDBJ databases">
        <authorList>
            <consortium name="PulseNet: The National Subtyping Network for Foodborne Disease Surveillance"/>
            <person name="Tarr C.L."/>
            <person name="Trees E."/>
            <person name="Katz L.S."/>
            <person name="Carleton-Romer H.A."/>
            <person name="Stroika S."/>
            <person name="Kucerova Z."/>
            <person name="Roache K.F."/>
            <person name="Sabol A.L."/>
            <person name="Besser J."/>
            <person name="Gerner-Smidt P."/>
        </authorList>
    </citation>
    <scope>NUCLEOTIDE SEQUENCE</scope>
    <source>
        <strain evidence="1">PNUSAS049711</strain>
    </source>
</reference>
<evidence type="ECO:0000313" key="1">
    <source>
        <dbReference type="EMBL" id="EBO7332110.1"/>
    </source>
</evidence>
<protein>
    <submittedName>
        <fullName evidence="1">Uncharacterized protein</fullName>
    </submittedName>
</protein>